<name>A0A9J6D8B1_RHIMP</name>
<evidence type="ECO:0000313" key="1">
    <source>
        <dbReference type="EMBL" id="KAH8018264.1"/>
    </source>
</evidence>
<sequence length="104" mass="11744">MGGYIARVVREHIDCDYCCPLTSKLPSSQPLQQFTRHQDRGGLLYSSDELLYVLETLRMLASRALQEIPNLQRPLTSLLNVAVPVLGDSARLKCSMSDDQHRQD</sequence>
<accession>A0A9J6D8B1</accession>
<dbReference type="EMBL" id="JABSTU010000010">
    <property type="protein sequence ID" value="KAH8018264.1"/>
    <property type="molecule type" value="Genomic_DNA"/>
</dbReference>
<gene>
    <name evidence="1" type="ORF">HPB51_000875</name>
</gene>
<proteinExistence type="predicted"/>
<organism evidence="1 2">
    <name type="scientific">Rhipicephalus microplus</name>
    <name type="common">Cattle tick</name>
    <name type="synonym">Boophilus microplus</name>
    <dbReference type="NCBI Taxonomy" id="6941"/>
    <lineage>
        <taxon>Eukaryota</taxon>
        <taxon>Metazoa</taxon>
        <taxon>Ecdysozoa</taxon>
        <taxon>Arthropoda</taxon>
        <taxon>Chelicerata</taxon>
        <taxon>Arachnida</taxon>
        <taxon>Acari</taxon>
        <taxon>Parasitiformes</taxon>
        <taxon>Ixodida</taxon>
        <taxon>Ixodoidea</taxon>
        <taxon>Ixodidae</taxon>
        <taxon>Rhipicephalinae</taxon>
        <taxon>Rhipicephalus</taxon>
        <taxon>Boophilus</taxon>
    </lineage>
</organism>
<comment type="caution">
    <text evidence="1">The sequence shown here is derived from an EMBL/GenBank/DDBJ whole genome shotgun (WGS) entry which is preliminary data.</text>
</comment>
<keyword evidence="2" id="KW-1185">Reference proteome</keyword>
<dbReference type="AlphaFoldDB" id="A0A9J6D8B1"/>
<protein>
    <submittedName>
        <fullName evidence="1">Uncharacterized protein</fullName>
    </submittedName>
</protein>
<evidence type="ECO:0000313" key="2">
    <source>
        <dbReference type="Proteomes" id="UP000821866"/>
    </source>
</evidence>
<reference evidence="1" key="2">
    <citation type="submission" date="2021-09" db="EMBL/GenBank/DDBJ databases">
        <authorList>
            <person name="Jia N."/>
            <person name="Wang J."/>
            <person name="Shi W."/>
            <person name="Du L."/>
            <person name="Sun Y."/>
            <person name="Zhan W."/>
            <person name="Jiang J."/>
            <person name="Wang Q."/>
            <person name="Zhang B."/>
            <person name="Ji P."/>
            <person name="Sakyi L.B."/>
            <person name="Cui X."/>
            <person name="Yuan T."/>
            <person name="Jiang B."/>
            <person name="Yang W."/>
            <person name="Lam T.T.-Y."/>
            <person name="Chang Q."/>
            <person name="Ding S."/>
            <person name="Wang X."/>
            <person name="Zhu J."/>
            <person name="Ruan X."/>
            <person name="Zhao L."/>
            <person name="Wei J."/>
            <person name="Que T."/>
            <person name="Du C."/>
            <person name="Cheng J."/>
            <person name="Dai P."/>
            <person name="Han X."/>
            <person name="Huang E."/>
            <person name="Gao Y."/>
            <person name="Liu J."/>
            <person name="Shao H."/>
            <person name="Ye R."/>
            <person name="Li L."/>
            <person name="Wei W."/>
            <person name="Wang X."/>
            <person name="Wang C."/>
            <person name="Huo Q."/>
            <person name="Li W."/>
            <person name="Guo W."/>
            <person name="Chen H."/>
            <person name="Chen S."/>
            <person name="Zhou L."/>
            <person name="Zhou L."/>
            <person name="Ni X."/>
            <person name="Tian J."/>
            <person name="Zhou Y."/>
            <person name="Sheng Y."/>
            <person name="Liu T."/>
            <person name="Pan Y."/>
            <person name="Xia L."/>
            <person name="Li J."/>
            <person name="Zhao F."/>
            <person name="Cao W."/>
        </authorList>
    </citation>
    <scope>NUCLEOTIDE SEQUENCE</scope>
    <source>
        <strain evidence="1">Rmic-2018</strain>
        <tissue evidence="1">Larvae</tissue>
    </source>
</reference>
<reference evidence="1" key="1">
    <citation type="journal article" date="2020" name="Cell">
        <title>Large-Scale Comparative Analyses of Tick Genomes Elucidate Their Genetic Diversity and Vector Capacities.</title>
        <authorList>
            <consortium name="Tick Genome and Microbiome Consortium (TIGMIC)"/>
            <person name="Jia N."/>
            <person name="Wang J."/>
            <person name="Shi W."/>
            <person name="Du L."/>
            <person name="Sun Y."/>
            <person name="Zhan W."/>
            <person name="Jiang J.F."/>
            <person name="Wang Q."/>
            <person name="Zhang B."/>
            <person name="Ji P."/>
            <person name="Bell-Sakyi L."/>
            <person name="Cui X.M."/>
            <person name="Yuan T.T."/>
            <person name="Jiang B.G."/>
            <person name="Yang W.F."/>
            <person name="Lam T.T."/>
            <person name="Chang Q.C."/>
            <person name="Ding S.J."/>
            <person name="Wang X.J."/>
            <person name="Zhu J.G."/>
            <person name="Ruan X.D."/>
            <person name="Zhao L."/>
            <person name="Wei J.T."/>
            <person name="Ye R.Z."/>
            <person name="Que T.C."/>
            <person name="Du C.H."/>
            <person name="Zhou Y.H."/>
            <person name="Cheng J.X."/>
            <person name="Dai P.F."/>
            <person name="Guo W.B."/>
            <person name="Han X.H."/>
            <person name="Huang E.J."/>
            <person name="Li L.F."/>
            <person name="Wei W."/>
            <person name="Gao Y.C."/>
            <person name="Liu J.Z."/>
            <person name="Shao H.Z."/>
            <person name="Wang X."/>
            <person name="Wang C.C."/>
            <person name="Yang T.C."/>
            <person name="Huo Q.B."/>
            <person name="Li W."/>
            <person name="Chen H.Y."/>
            <person name="Chen S.E."/>
            <person name="Zhou L.G."/>
            <person name="Ni X.B."/>
            <person name="Tian J.H."/>
            <person name="Sheng Y."/>
            <person name="Liu T."/>
            <person name="Pan Y.S."/>
            <person name="Xia L.Y."/>
            <person name="Li J."/>
            <person name="Zhao F."/>
            <person name="Cao W.C."/>
        </authorList>
    </citation>
    <scope>NUCLEOTIDE SEQUENCE</scope>
    <source>
        <strain evidence="1">Rmic-2018</strain>
    </source>
</reference>
<dbReference type="Proteomes" id="UP000821866">
    <property type="component" value="Chromosome 8"/>
</dbReference>